<dbReference type="EMBL" id="JAVIJP010000002">
    <property type="protein sequence ID" value="KAL3654936.1"/>
    <property type="molecule type" value="Genomic_DNA"/>
</dbReference>
<reference evidence="2" key="1">
    <citation type="journal article" date="2024" name="IScience">
        <title>Strigolactones Initiate the Formation of Haustorium-like Structures in Castilleja.</title>
        <authorList>
            <person name="Buerger M."/>
            <person name="Peterson D."/>
            <person name="Chory J."/>
        </authorList>
    </citation>
    <scope>NUCLEOTIDE SEQUENCE [LARGE SCALE GENOMIC DNA]</scope>
</reference>
<name>A0ABD3EL17_9LAMI</name>
<dbReference type="Proteomes" id="UP001632038">
    <property type="component" value="Unassembled WGS sequence"/>
</dbReference>
<organism evidence="1 2">
    <name type="scientific">Castilleja foliolosa</name>
    <dbReference type="NCBI Taxonomy" id="1961234"/>
    <lineage>
        <taxon>Eukaryota</taxon>
        <taxon>Viridiplantae</taxon>
        <taxon>Streptophyta</taxon>
        <taxon>Embryophyta</taxon>
        <taxon>Tracheophyta</taxon>
        <taxon>Spermatophyta</taxon>
        <taxon>Magnoliopsida</taxon>
        <taxon>eudicotyledons</taxon>
        <taxon>Gunneridae</taxon>
        <taxon>Pentapetalae</taxon>
        <taxon>asterids</taxon>
        <taxon>lamiids</taxon>
        <taxon>Lamiales</taxon>
        <taxon>Orobanchaceae</taxon>
        <taxon>Pedicularideae</taxon>
        <taxon>Castillejinae</taxon>
        <taxon>Castilleja</taxon>
    </lineage>
</organism>
<proteinExistence type="predicted"/>
<evidence type="ECO:0000313" key="1">
    <source>
        <dbReference type="EMBL" id="KAL3654936.1"/>
    </source>
</evidence>
<keyword evidence="2" id="KW-1185">Reference proteome</keyword>
<accession>A0ABD3EL17</accession>
<evidence type="ECO:0000313" key="2">
    <source>
        <dbReference type="Proteomes" id="UP001632038"/>
    </source>
</evidence>
<protein>
    <submittedName>
        <fullName evidence="1">Uncharacterized protein</fullName>
    </submittedName>
</protein>
<dbReference type="AlphaFoldDB" id="A0ABD3EL17"/>
<gene>
    <name evidence="1" type="ORF">CASFOL_000722</name>
</gene>
<sequence>MMNNVVGEMASLKTMVGQMATTLNKIASKKDKLPSQTEQAMAVHVLRSGKRVEKGVEYRENMFSLYSNNDIDDVRKRWAECFLEVM</sequence>
<comment type="caution">
    <text evidence="1">The sequence shown here is derived from an EMBL/GenBank/DDBJ whole genome shotgun (WGS) entry which is preliminary data.</text>
</comment>